<dbReference type="AlphaFoldDB" id="A0A336KQX2"/>
<keyword evidence="1" id="KW-0732">Signal</keyword>
<dbReference type="EMBL" id="UFQT01000843">
    <property type="protein sequence ID" value="SSX27567.1"/>
    <property type="molecule type" value="Genomic_DNA"/>
</dbReference>
<name>A0A336KQX2_CULSO</name>
<dbReference type="EMBL" id="UFQS01000843">
    <property type="protein sequence ID" value="SSX07224.1"/>
    <property type="molecule type" value="Genomic_DNA"/>
</dbReference>
<reference evidence="3" key="2">
    <citation type="submission" date="2018-07" db="EMBL/GenBank/DDBJ databases">
        <authorList>
            <person name="Quirk P.G."/>
            <person name="Krulwich T.A."/>
        </authorList>
    </citation>
    <scope>NUCLEOTIDE SEQUENCE</scope>
</reference>
<organism evidence="2">
    <name type="scientific">Culicoides sonorensis</name>
    <name type="common">Biting midge</name>
    <dbReference type="NCBI Taxonomy" id="179676"/>
    <lineage>
        <taxon>Eukaryota</taxon>
        <taxon>Metazoa</taxon>
        <taxon>Ecdysozoa</taxon>
        <taxon>Arthropoda</taxon>
        <taxon>Hexapoda</taxon>
        <taxon>Insecta</taxon>
        <taxon>Pterygota</taxon>
        <taxon>Neoptera</taxon>
        <taxon>Endopterygota</taxon>
        <taxon>Diptera</taxon>
        <taxon>Nematocera</taxon>
        <taxon>Chironomoidea</taxon>
        <taxon>Ceratopogonidae</taxon>
        <taxon>Ceratopogoninae</taxon>
        <taxon>Culicoides</taxon>
        <taxon>Monoculicoides</taxon>
    </lineage>
</organism>
<gene>
    <name evidence="2" type="primary">CSON014654</name>
</gene>
<evidence type="ECO:0000256" key="1">
    <source>
        <dbReference type="SAM" id="SignalP"/>
    </source>
</evidence>
<evidence type="ECO:0000313" key="3">
    <source>
        <dbReference type="EMBL" id="SSX27567.1"/>
    </source>
</evidence>
<proteinExistence type="predicted"/>
<dbReference type="VEuPathDB" id="VectorBase:CSON014654"/>
<accession>A0A336KQX2</accession>
<feature type="signal peptide" evidence="1">
    <location>
        <begin position="1"/>
        <end position="21"/>
    </location>
</feature>
<reference evidence="2" key="1">
    <citation type="submission" date="2018-04" db="EMBL/GenBank/DDBJ databases">
        <authorList>
            <person name="Go L.Y."/>
            <person name="Mitchell J.A."/>
        </authorList>
    </citation>
    <scope>NUCLEOTIDE SEQUENCE</scope>
    <source>
        <tissue evidence="2">Whole organism</tissue>
    </source>
</reference>
<evidence type="ECO:0000313" key="2">
    <source>
        <dbReference type="EMBL" id="SSX07224.1"/>
    </source>
</evidence>
<protein>
    <submittedName>
        <fullName evidence="2">CSON014654 protein</fullName>
    </submittedName>
</protein>
<sequence>MKSFNLQFLIILLVFVFGVYGRVGPNPNAERKKPCTYITGFYNDCRGRGLIQRKYWVVRYYSNYCYEVTYKACPEEPLHRTKDECEKACIKKKNDLN</sequence>
<feature type="chain" id="PRO_5036062085" evidence="1">
    <location>
        <begin position="22"/>
        <end position="97"/>
    </location>
</feature>